<evidence type="ECO:0000256" key="1">
    <source>
        <dbReference type="SAM" id="SignalP"/>
    </source>
</evidence>
<proteinExistence type="predicted"/>
<protein>
    <recommendedName>
        <fullName evidence="4">OmpA family protein</fullName>
    </recommendedName>
</protein>
<dbReference type="RefSeq" id="WP_230512545.1">
    <property type="nucleotide sequence ID" value="NZ_JAJITD010000016.1"/>
</dbReference>
<keyword evidence="3" id="KW-1185">Reference proteome</keyword>
<name>A0ABS8K216_9BURK</name>
<evidence type="ECO:0008006" key="4">
    <source>
        <dbReference type="Google" id="ProtNLM"/>
    </source>
</evidence>
<gene>
    <name evidence="2" type="ORF">LJ656_26790</name>
</gene>
<sequence length="146" mass="16122">MNSKSLLLALCLLSFNVLACETSQNLPGENIVVYFERNSAILPGAQILKLADWVIKMRKYRIKQIINIAGVAEQTEKSPLVLASQRADTVRAMLTQFGETGVPYEVHSEIYKPYGYLEPPEKIRLAAVTLSPGCPNNCCDGYMTGP</sequence>
<dbReference type="SUPFAM" id="SSF103088">
    <property type="entry name" value="OmpA-like"/>
    <property type="match status" value="1"/>
</dbReference>
<feature type="chain" id="PRO_5045679617" description="OmpA family protein" evidence="1">
    <location>
        <begin position="20"/>
        <end position="146"/>
    </location>
</feature>
<reference evidence="2 3" key="1">
    <citation type="submission" date="2021-11" db="EMBL/GenBank/DDBJ databases">
        <authorList>
            <person name="Oh E.-T."/>
            <person name="Kim S.-B."/>
        </authorList>
    </citation>
    <scope>NUCLEOTIDE SEQUENCE [LARGE SCALE GENOMIC DNA]</scope>
    <source>
        <strain evidence="2 3">MMS20-SJTR3</strain>
    </source>
</reference>
<comment type="caution">
    <text evidence="2">The sequence shown here is derived from an EMBL/GenBank/DDBJ whole genome shotgun (WGS) entry which is preliminary data.</text>
</comment>
<organism evidence="2 3">
    <name type="scientific">Paraburkholderia sejongensis</name>
    <dbReference type="NCBI Taxonomy" id="2886946"/>
    <lineage>
        <taxon>Bacteria</taxon>
        <taxon>Pseudomonadati</taxon>
        <taxon>Pseudomonadota</taxon>
        <taxon>Betaproteobacteria</taxon>
        <taxon>Burkholderiales</taxon>
        <taxon>Burkholderiaceae</taxon>
        <taxon>Paraburkholderia</taxon>
    </lineage>
</organism>
<evidence type="ECO:0000313" key="3">
    <source>
        <dbReference type="Proteomes" id="UP001431019"/>
    </source>
</evidence>
<dbReference type="Proteomes" id="UP001431019">
    <property type="component" value="Unassembled WGS sequence"/>
</dbReference>
<feature type="signal peptide" evidence="1">
    <location>
        <begin position="1"/>
        <end position="19"/>
    </location>
</feature>
<dbReference type="EMBL" id="JAJITD010000016">
    <property type="protein sequence ID" value="MCC8396201.1"/>
    <property type="molecule type" value="Genomic_DNA"/>
</dbReference>
<dbReference type="InterPro" id="IPR036737">
    <property type="entry name" value="OmpA-like_sf"/>
</dbReference>
<evidence type="ECO:0000313" key="2">
    <source>
        <dbReference type="EMBL" id="MCC8396201.1"/>
    </source>
</evidence>
<keyword evidence="1" id="KW-0732">Signal</keyword>
<accession>A0ABS8K216</accession>